<dbReference type="EMBL" id="ANIX01001394">
    <property type="protein sequence ID" value="ETP18828.1"/>
    <property type="molecule type" value="Genomic_DNA"/>
</dbReference>
<feature type="compositionally biased region" description="Basic and acidic residues" evidence="1">
    <location>
        <begin position="126"/>
        <end position="135"/>
    </location>
</feature>
<feature type="compositionally biased region" description="Basic residues" evidence="1">
    <location>
        <begin position="91"/>
        <end position="103"/>
    </location>
</feature>
<sequence>MQTALQPPGIHSLSDSVIGFVSQRSWFPHHELVGGQIDAYNDQPRPDQNLPLRSCADTAVVVIPSSEAALNCSKRSLAGSSTHRPTTRTSNAKHYKLSGRRGRKEKESDSSTAERRREYHRTKQQRYRERQRGYEEELVGATGQLNEETVKLRRRRDQLTCQAPRHLTVWIVATEYLRIVDHGIFTTISSADLDFLHASTAPDVLIDTGSGVDALVKKWNLFTQWFPDLQYYNQRDAGRVPAFVQS</sequence>
<reference evidence="2 3" key="1">
    <citation type="submission" date="2013-11" db="EMBL/GenBank/DDBJ databases">
        <title>The Genome Sequence of Phytophthora parasitica CJ01A1.</title>
        <authorList>
            <consortium name="The Broad Institute Genomics Platform"/>
            <person name="Russ C."/>
            <person name="Tyler B."/>
            <person name="Panabieres F."/>
            <person name="Shan W."/>
            <person name="Tripathy S."/>
            <person name="Grunwald N."/>
            <person name="Machado M."/>
            <person name="Johnson C.S."/>
            <person name="Walker B."/>
            <person name="Young S.K."/>
            <person name="Zeng Q."/>
            <person name="Gargeya S."/>
            <person name="Fitzgerald M."/>
            <person name="Haas B."/>
            <person name="Abouelleil A."/>
            <person name="Allen A.W."/>
            <person name="Alvarado L."/>
            <person name="Arachchi H.M."/>
            <person name="Berlin A.M."/>
            <person name="Chapman S.B."/>
            <person name="Gainer-Dewar J."/>
            <person name="Goldberg J."/>
            <person name="Griggs A."/>
            <person name="Gujja S."/>
            <person name="Hansen M."/>
            <person name="Howarth C."/>
            <person name="Imamovic A."/>
            <person name="Ireland A."/>
            <person name="Larimer J."/>
            <person name="McCowan C."/>
            <person name="Murphy C."/>
            <person name="Pearson M."/>
            <person name="Poon T.W."/>
            <person name="Priest M."/>
            <person name="Roberts A."/>
            <person name="Saif S."/>
            <person name="Shea T."/>
            <person name="Sisk P."/>
            <person name="Sykes S."/>
            <person name="Wortman J."/>
            <person name="Nusbaum C."/>
            <person name="Birren B."/>
        </authorList>
    </citation>
    <scope>NUCLEOTIDE SEQUENCE [LARGE SCALE GENOMIC DNA]</scope>
    <source>
        <strain evidence="2 3">CJ01A1</strain>
    </source>
</reference>
<evidence type="ECO:0000313" key="3">
    <source>
        <dbReference type="Proteomes" id="UP000018958"/>
    </source>
</evidence>
<proteinExistence type="predicted"/>
<evidence type="ECO:0000256" key="1">
    <source>
        <dbReference type="SAM" id="MobiDB-lite"/>
    </source>
</evidence>
<feature type="compositionally biased region" description="Basic and acidic residues" evidence="1">
    <location>
        <begin position="104"/>
        <end position="117"/>
    </location>
</feature>
<comment type="caution">
    <text evidence="2">The sequence shown here is derived from an EMBL/GenBank/DDBJ whole genome shotgun (WGS) entry which is preliminary data.</text>
</comment>
<feature type="region of interest" description="Disordered" evidence="1">
    <location>
        <begin position="74"/>
        <end position="135"/>
    </location>
</feature>
<accession>W2X8Y7</accession>
<evidence type="ECO:0000313" key="2">
    <source>
        <dbReference type="EMBL" id="ETP18828.1"/>
    </source>
</evidence>
<gene>
    <name evidence="2" type="ORF">F441_07017</name>
</gene>
<dbReference type="Proteomes" id="UP000018958">
    <property type="component" value="Unassembled WGS sequence"/>
</dbReference>
<dbReference type="AlphaFoldDB" id="W2X8Y7"/>
<evidence type="ECO:0008006" key="4">
    <source>
        <dbReference type="Google" id="ProtNLM"/>
    </source>
</evidence>
<name>W2X8Y7_PHYNI</name>
<protein>
    <recommendedName>
        <fullName evidence="4">BZIP domain-containing protein</fullName>
    </recommendedName>
</protein>
<organism evidence="2 3">
    <name type="scientific">Phytophthora nicotianae CJ01A1</name>
    <dbReference type="NCBI Taxonomy" id="1317063"/>
    <lineage>
        <taxon>Eukaryota</taxon>
        <taxon>Sar</taxon>
        <taxon>Stramenopiles</taxon>
        <taxon>Oomycota</taxon>
        <taxon>Peronosporomycetes</taxon>
        <taxon>Peronosporales</taxon>
        <taxon>Peronosporaceae</taxon>
        <taxon>Phytophthora</taxon>
    </lineage>
</organism>
<feature type="compositionally biased region" description="Polar residues" evidence="1">
    <location>
        <begin position="78"/>
        <end position="90"/>
    </location>
</feature>